<dbReference type="EMBL" id="LR031903">
    <property type="protein sequence ID" value="VDD65579.1"/>
    <property type="molecule type" value="Genomic_DNA"/>
</dbReference>
<protein>
    <submittedName>
        <fullName evidence="1">Uncharacterized protein</fullName>
    </submittedName>
</protein>
<gene>
    <name evidence="1" type="ORF">BOLSC43T60807H</name>
</gene>
<dbReference type="AlphaFoldDB" id="A0A3P6HI47"/>
<name>A0A3P6HI47_BRAOL</name>
<evidence type="ECO:0000313" key="1">
    <source>
        <dbReference type="EMBL" id="VDD65579.1"/>
    </source>
</evidence>
<organism evidence="1">
    <name type="scientific">Brassica oleracea</name>
    <name type="common">Wild cabbage</name>
    <dbReference type="NCBI Taxonomy" id="3712"/>
    <lineage>
        <taxon>Eukaryota</taxon>
        <taxon>Viridiplantae</taxon>
        <taxon>Streptophyta</taxon>
        <taxon>Embryophyta</taxon>
        <taxon>Tracheophyta</taxon>
        <taxon>Spermatophyta</taxon>
        <taxon>Magnoliopsida</taxon>
        <taxon>eudicotyledons</taxon>
        <taxon>Gunneridae</taxon>
        <taxon>Pentapetalae</taxon>
        <taxon>rosids</taxon>
        <taxon>malvids</taxon>
        <taxon>Brassicales</taxon>
        <taxon>Brassicaceae</taxon>
        <taxon>Brassiceae</taxon>
        <taxon>Brassica</taxon>
    </lineage>
</organism>
<accession>A0A3P6HI47</accession>
<reference evidence="1" key="1">
    <citation type="submission" date="2018-11" db="EMBL/GenBank/DDBJ databases">
        <authorList>
            <consortium name="Genoscope - CEA"/>
            <person name="William W."/>
        </authorList>
    </citation>
    <scope>NUCLEOTIDE SEQUENCE</scope>
</reference>
<proteinExistence type="predicted"/>
<sequence>MDLLALHFFSWQELVVIESGLFILMKWVEWLSPFQRYLQCSLSYRWLPYITGHEWFFAELIVFFGIITNKNIS</sequence>